<feature type="binding site" evidence="6">
    <location>
        <begin position="89"/>
        <end position="90"/>
    </location>
    <ligand>
        <name>substrate</name>
    </ligand>
</feature>
<dbReference type="NCBIfam" id="TIGR01258">
    <property type="entry name" value="pgm_1"/>
    <property type="match status" value="1"/>
</dbReference>
<gene>
    <name evidence="9" type="ORF">EGYM00163_LOCUS50445</name>
</gene>
<dbReference type="EC" id="5.4.2.11" evidence="8"/>
<evidence type="ECO:0000256" key="2">
    <source>
        <dbReference type="ARBA" id="ARBA00006717"/>
    </source>
</evidence>
<dbReference type="AlphaFoldDB" id="A0A7S4GK09"/>
<keyword evidence="4 8" id="KW-0413">Isomerase</keyword>
<name>A0A7S4GK09_9EUGL</name>
<dbReference type="InterPro" id="IPR013078">
    <property type="entry name" value="His_Pase_superF_clade-1"/>
</dbReference>
<dbReference type="PANTHER" id="PTHR11931">
    <property type="entry name" value="PHOSPHOGLYCERATE MUTASE"/>
    <property type="match status" value="1"/>
</dbReference>
<evidence type="ECO:0000256" key="7">
    <source>
        <dbReference type="PIRSR" id="PIRSR613078-3"/>
    </source>
</evidence>
<dbReference type="InterPro" id="IPR029033">
    <property type="entry name" value="His_PPase_superfam"/>
</dbReference>
<feature type="active site" description="Tele-phosphohistidine intermediate" evidence="5">
    <location>
        <position position="77"/>
    </location>
</feature>
<dbReference type="GO" id="GO:0006096">
    <property type="term" value="P:glycolytic process"/>
    <property type="evidence" value="ECO:0007669"/>
    <property type="project" value="UniProtKB-KW"/>
</dbReference>
<feature type="binding site" evidence="6">
    <location>
        <position position="128"/>
    </location>
    <ligand>
        <name>substrate</name>
    </ligand>
</feature>
<feature type="binding site" evidence="6">
    <location>
        <begin position="182"/>
        <end position="183"/>
    </location>
    <ligand>
        <name>substrate</name>
    </ligand>
</feature>
<proteinExistence type="inferred from homology"/>
<keyword evidence="3 8" id="KW-0324">Glycolysis</keyword>
<dbReference type="PROSITE" id="PS00175">
    <property type="entry name" value="PG_MUTASE"/>
    <property type="match status" value="1"/>
</dbReference>
<evidence type="ECO:0000256" key="4">
    <source>
        <dbReference type="ARBA" id="ARBA00023235"/>
    </source>
</evidence>
<dbReference type="InterPro" id="IPR001345">
    <property type="entry name" value="PG/BPGM_mutase_AS"/>
</dbReference>
<evidence type="ECO:0000256" key="5">
    <source>
        <dbReference type="PIRSR" id="PIRSR613078-1"/>
    </source>
</evidence>
<dbReference type="HAMAP" id="MF_01039">
    <property type="entry name" value="PGAM_GpmA"/>
    <property type="match status" value="1"/>
</dbReference>
<evidence type="ECO:0000256" key="6">
    <source>
        <dbReference type="PIRSR" id="PIRSR613078-2"/>
    </source>
</evidence>
<feature type="site" description="Transition state stabilizer" evidence="7">
    <location>
        <position position="250"/>
    </location>
</feature>
<dbReference type="SMART" id="SM00855">
    <property type="entry name" value="PGAM"/>
    <property type="match status" value="1"/>
</dbReference>
<feature type="binding site" evidence="6">
    <location>
        <position position="166"/>
    </location>
    <ligand>
        <name>substrate</name>
    </ligand>
</feature>
<evidence type="ECO:0000313" key="9">
    <source>
        <dbReference type="EMBL" id="CAE0839073.1"/>
    </source>
</evidence>
<comment type="catalytic activity">
    <reaction evidence="1 8">
        <text>(2R)-2-phosphoglycerate = (2R)-3-phosphoglycerate</text>
        <dbReference type="Rhea" id="RHEA:15901"/>
        <dbReference type="ChEBI" id="CHEBI:58272"/>
        <dbReference type="ChEBI" id="CHEBI:58289"/>
        <dbReference type="EC" id="5.4.2.11"/>
    </reaction>
</comment>
<feature type="binding site" evidence="6">
    <location>
        <begin position="155"/>
        <end position="158"/>
    </location>
    <ligand>
        <name>substrate</name>
    </ligand>
</feature>
<sequence length="324" mass="36414">MTFFLSVYFFSYSSPFAPMSDEATLNYFRANKVAQLMDGLVGDLLKSKPAEPYAFLEKRLEKVKECQPPYTLVLVRHGESQWNVENKFTGWVDVELSEKGEKEADAGGKALKEAGYSFDVAYTSVLKRAIHTCWRVLTGLDQCYIPTHRDWRLNERFYGGLTGLDKKETVQKHGPDQVQIWRRSFDVPPPPLEKSNQYHPTKDPKYKNIPAKDLPDTECLKDTIVRCLPLWEGEIAPALRSGKKVLIAAHGNTIRAICKHLDNIPEDLITGLEIPTGIPMAYKLDANLKPIADPEAVAPLNARFIGDPAVVKAAQDKVKNQTKA</sequence>
<dbReference type="SUPFAM" id="SSF53254">
    <property type="entry name" value="Phosphoglycerate mutase-like"/>
    <property type="match status" value="1"/>
</dbReference>
<evidence type="ECO:0000256" key="8">
    <source>
        <dbReference type="RuleBase" id="RU004511"/>
    </source>
</evidence>
<reference evidence="9" key="1">
    <citation type="submission" date="2021-01" db="EMBL/GenBank/DDBJ databases">
        <authorList>
            <person name="Corre E."/>
            <person name="Pelletier E."/>
            <person name="Niang G."/>
            <person name="Scheremetjew M."/>
            <person name="Finn R."/>
            <person name="Kale V."/>
            <person name="Holt S."/>
            <person name="Cochrane G."/>
            <person name="Meng A."/>
            <person name="Brown T."/>
            <person name="Cohen L."/>
        </authorList>
    </citation>
    <scope>NUCLEOTIDE SEQUENCE</scope>
    <source>
        <strain evidence="9">CCMP1594</strain>
    </source>
</reference>
<evidence type="ECO:0000256" key="1">
    <source>
        <dbReference type="ARBA" id="ARBA00000380"/>
    </source>
</evidence>
<dbReference type="GO" id="GO:0004619">
    <property type="term" value="F:phosphoglycerate mutase activity"/>
    <property type="evidence" value="ECO:0007669"/>
    <property type="project" value="UniProtKB-EC"/>
</dbReference>
<protein>
    <recommendedName>
        <fullName evidence="8">Phosphoglycerate mutase</fullName>
        <ecNumber evidence="8">5.4.2.11</ecNumber>
    </recommendedName>
</protein>
<dbReference type="Gene3D" id="3.40.50.1240">
    <property type="entry name" value="Phosphoglycerate mutase-like"/>
    <property type="match status" value="1"/>
</dbReference>
<comment type="similarity">
    <text evidence="2 8">Belongs to the phosphoglycerate mutase family. BPG-dependent PGAM subfamily.</text>
</comment>
<feature type="active site" description="Proton donor/acceptor" evidence="5">
    <location>
        <position position="155"/>
    </location>
</feature>
<organism evidence="9">
    <name type="scientific">Eutreptiella gymnastica</name>
    <dbReference type="NCBI Taxonomy" id="73025"/>
    <lineage>
        <taxon>Eukaryota</taxon>
        <taxon>Discoba</taxon>
        <taxon>Euglenozoa</taxon>
        <taxon>Euglenida</taxon>
        <taxon>Spirocuta</taxon>
        <taxon>Euglenophyceae</taxon>
        <taxon>Eutreptiales</taxon>
        <taxon>Eutreptiaceae</taxon>
        <taxon>Eutreptiella</taxon>
    </lineage>
</organism>
<feature type="binding site" evidence="6">
    <location>
        <begin position="76"/>
        <end position="83"/>
    </location>
    <ligand>
        <name>substrate</name>
    </ligand>
</feature>
<dbReference type="SUPFAM" id="SSF47391">
    <property type="entry name" value="Dimerization-anchoring domain of cAMP-dependent PK regulatory subunit"/>
    <property type="match status" value="1"/>
</dbReference>
<dbReference type="FunFam" id="3.40.50.1240:FF:000003">
    <property type="entry name" value="2,3-bisphosphoglycerate-dependent phosphoglycerate mutase"/>
    <property type="match status" value="1"/>
</dbReference>
<evidence type="ECO:0000256" key="3">
    <source>
        <dbReference type="ARBA" id="ARBA00023152"/>
    </source>
</evidence>
<accession>A0A7S4GK09</accession>
<dbReference type="InterPro" id="IPR005952">
    <property type="entry name" value="Phosphogly_mut1"/>
</dbReference>
<dbReference type="Pfam" id="PF00300">
    <property type="entry name" value="His_Phos_1"/>
    <property type="match status" value="1"/>
</dbReference>
<feature type="binding site" evidence="6">
    <location>
        <begin position="251"/>
        <end position="252"/>
    </location>
    <ligand>
        <name>substrate</name>
    </ligand>
</feature>
<dbReference type="EMBL" id="HBJA01146528">
    <property type="protein sequence ID" value="CAE0839073.1"/>
    <property type="molecule type" value="Transcribed_RNA"/>
</dbReference>
<dbReference type="CDD" id="cd07067">
    <property type="entry name" value="HP_PGM_like"/>
    <property type="match status" value="1"/>
</dbReference>
<dbReference type="NCBIfam" id="NF010713">
    <property type="entry name" value="PRK14115.1"/>
    <property type="match status" value="1"/>
</dbReference>